<dbReference type="Proteomes" id="UP000321026">
    <property type="component" value="Unassembled WGS sequence"/>
</dbReference>
<gene>
    <name evidence="1" type="ORF">E6Q11_04825</name>
</gene>
<feature type="non-terminal residue" evidence="1">
    <location>
        <position position="1"/>
    </location>
</feature>
<evidence type="ECO:0000313" key="2">
    <source>
        <dbReference type="Proteomes" id="UP000321026"/>
    </source>
</evidence>
<proteinExistence type="predicted"/>
<dbReference type="InterPro" id="IPR036249">
    <property type="entry name" value="Thioredoxin-like_sf"/>
</dbReference>
<dbReference type="Pfam" id="PF04214">
    <property type="entry name" value="DUF411"/>
    <property type="match status" value="1"/>
</dbReference>
<dbReference type="EMBL" id="SSDS01000075">
    <property type="protein sequence ID" value="TXG76370.1"/>
    <property type="molecule type" value="Genomic_DNA"/>
</dbReference>
<evidence type="ECO:0008006" key="3">
    <source>
        <dbReference type="Google" id="ProtNLM"/>
    </source>
</evidence>
<protein>
    <recommendedName>
        <fullName evidence="3">DUF411 domain-containing protein</fullName>
    </recommendedName>
</protein>
<dbReference type="InterPro" id="IPR007332">
    <property type="entry name" value="DUF411"/>
</dbReference>
<organism evidence="1 2">
    <name type="scientific">Candidatus Dojkabacteria bacterium</name>
    <dbReference type="NCBI Taxonomy" id="2099670"/>
    <lineage>
        <taxon>Bacteria</taxon>
        <taxon>Candidatus Dojkabacteria</taxon>
    </lineage>
</organism>
<comment type="caution">
    <text evidence="1">The sequence shown here is derived from an EMBL/GenBank/DDBJ whole genome shotgun (WGS) entry which is preliminary data.</text>
</comment>
<name>A0A5C7J4D7_9BACT</name>
<dbReference type="AlphaFoldDB" id="A0A5C7J4D7"/>
<evidence type="ECO:0000313" key="1">
    <source>
        <dbReference type="EMBL" id="TXG76370.1"/>
    </source>
</evidence>
<dbReference type="SUPFAM" id="SSF52833">
    <property type="entry name" value="Thioredoxin-like"/>
    <property type="match status" value="1"/>
</dbReference>
<sequence>FLNRSDSKVSENPALGGKEVTVYKTPTCGCCAVFISYLEKKDVAVKTENVKNLDDIKQRNGIPSQLWSCHTSMVDGYIVEGHVPIEAIEKLLSEKPNIKGIALPGMPSGTPGMPGPKTEKWEIRSLNQDGTVGTFMTI</sequence>
<accession>A0A5C7J4D7</accession>
<reference evidence="1 2" key="1">
    <citation type="submission" date="2018-09" db="EMBL/GenBank/DDBJ databases">
        <title>Metagenome Assembled Genomes from an Advanced Water Purification Facility.</title>
        <authorList>
            <person name="Stamps B.W."/>
            <person name="Spear J.R."/>
        </authorList>
    </citation>
    <scope>NUCLEOTIDE SEQUENCE [LARGE SCALE GENOMIC DNA]</scope>
    <source>
        <strain evidence="1">Bin_63_2</strain>
    </source>
</reference>